<name>A0A1V0FZ38_9TRYP</name>
<evidence type="ECO:0000256" key="7">
    <source>
        <dbReference type="SAM" id="MobiDB-lite"/>
    </source>
</evidence>
<feature type="compositionally biased region" description="Polar residues" evidence="7">
    <location>
        <begin position="184"/>
        <end position="195"/>
    </location>
</feature>
<keyword evidence="5" id="KW-0325">Glycoprotein</keyword>
<evidence type="ECO:0000256" key="8">
    <source>
        <dbReference type="SAM" id="Phobius"/>
    </source>
</evidence>
<evidence type="ECO:0000313" key="10">
    <source>
        <dbReference type="EMBL" id="ARB50804.1"/>
    </source>
</evidence>
<dbReference type="VEuPathDB" id="TriTrypDB:Tb11.v5.1033"/>
<feature type="region of interest" description="Disordered" evidence="7">
    <location>
        <begin position="440"/>
        <end position="471"/>
    </location>
</feature>
<keyword evidence="4 8" id="KW-0472">Membrane</keyword>
<keyword evidence="2" id="KW-1003">Cell membrane</keyword>
<evidence type="ECO:0000256" key="5">
    <source>
        <dbReference type="ARBA" id="ARBA00023180"/>
    </source>
</evidence>
<sequence>MPNKNERECNRSAGLLLHYTFAVFVAMLFDGMEPTTAQMHDGSAGAACNSACGCAIRLEKRKLVYSSERDAAERQLTSNKQAFQTLQAALPSLPKETKRKAIPVLAAAANMISTCETAITSRKDQDSELDDSVAQAELILNKLHDIAENEGELKITWTTGTNIEDAKLSKANLGNLKEKRLCGEQQTESAKTFSRQTEKNEPPVPDLLNQLQLTNLCQSTGGGGCTTSGGFAQNDYLTYKLKLTKGQPAISGTPAAFTSHRSTPGSASVANFGLATTEVTRANAAIAAMRQTDDLEICLKDIKKLSDISNNEQFRLFVLKALANKPTTEKTSGDDGASIAAAVTNAYGAGGAEFTNNVWNKIEEATLPTQEGERETSKDLKTLTTLDQRANGLARLFLKELTDEETKQKAKQKVDEGKEKDCSKKQEIIAKKNASWKTEFASLKRKEREKTKKKMGKQLQLVQEKTKKHAALPRDANRRIMLARIPVSSSIRNLL</sequence>
<comment type="subcellular location">
    <subcellularLocation>
        <location evidence="1">Cell membrane</location>
        <topology evidence="1">Lipid-anchor</topology>
        <topology evidence="1">GPI-anchor</topology>
    </subcellularLocation>
</comment>
<proteinExistence type="predicted"/>
<evidence type="ECO:0000259" key="9">
    <source>
        <dbReference type="Pfam" id="PF00913"/>
    </source>
</evidence>
<evidence type="ECO:0000256" key="1">
    <source>
        <dbReference type="ARBA" id="ARBA00004609"/>
    </source>
</evidence>
<keyword evidence="3" id="KW-0336">GPI-anchor</keyword>
<dbReference type="Gene3D" id="1.10.470.10">
    <property type="entry name" value="Variant Surface Glycoprotein, subunit A, domain 2"/>
    <property type="match status" value="1"/>
</dbReference>
<accession>A0A1V0FZ38</accession>
<dbReference type="EMBL" id="KY404553">
    <property type="protein sequence ID" value="ARB50804.1"/>
    <property type="molecule type" value="Genomic_DNA"/>
</dbReference>
<organism evidence="10">
    <name type="scientific">Trypanosoma brucei</name>
    <dbReference type="NCBI Taxonomy" id="5691"/>
    <lineage>
        <taxon>Eukaryota</taxon>
        <taxon>Discoba</taxon>
        <taxon>Euglenozoa</taxon>
        <taxon>Kinetoplastea</taxon>
        <taxon>Metakinetoplastina</taxon>
        <taxon>Trypanosomatida</taxon>
        <taxon>Trypanosomatidae</taxon>
        <taxon>Trypanosoma</taxon>
    </lineage>
</organism>
<dbReference type="GO" id="GO:0098552">
    <property type="term" value="C:side of membrane"/>
    <property type="evidence" value="ECO:0007669"/>
    <property type="project" value="UniProtKB-KW"/>
</dbReference>
<dbReference type="VEuPathDB" id="TriTrypDB:Tb427_000320200"/>
<evidence type="ECO:0000256" key="4">
    <source>
        <dbReference type="ARBA" id="ARBA00023136"/>
    </source>
</evidence>
<feature type="domain" description="Trypanosome variant surface glycoprotein A-type N-terminal" evidence="9">
    <location>
        <begin position="224"/>
        <end position="388"/>
    </location>
</feature>
<keyword evidence="6" id="KW-0449">Lipoprotein</keyword>
<protein>
    <submittedName>
        <fullName evidence="10">Variant surface glycoprotein</fullName>
    </submittedName>
</protein>
<evidence type="ECO:0000256" key="2">
    <source>
        <dbReference type="ARBA" id="ARBA00022475"/>
    </source>
</evidence>
<evidence type="ECO:0000256" key="3">
    <source>
        <dbReference type="ARBA" id="ARBA00022622"/>
    </source>
</evidence>
<dbReference type="GO" id="GO:0005886">
    <property type="term" value="C:plasma membrane"/>
    <property type="evidence" value="ECO:0007669"/>
    <property type="project" value="UniProtKB-SubCell"/>
</dbReference>
<dbReference type="GO" id="GO:0042783">
    <property type="term" value="P:symbiont-mediated evasion of host immune response"/>
    <property type="evidence" value="ECO:0007669"/>
    <property type="project" value="InterPro"/>
</dbReference>
<dbReference type="SUPFAM" id="SSF58087">
    <property type="entry name" value="Variant surface glycoprotein (N-terminal domain)"/>
    <property type="match status" value="1"/>
</dbReference>
<keyword evidence="8" id="KW-1133">Transmembrane helix</keyword>
<dbReference type="InterPro" id="IPR001812">
    <property type="entry name" value="Trypano_VSG_A_N_dom"/>
</dbReference>
<feature type="transmembrane region" description="Helical" evidence="8">
    <location>
        <begin position="12"/>
        <end position="29"/>
    </location>
</feature>
<dbReference type="Pfam" id="PF00913">
    <property type="entry name" value="Trypan_glycop"/>
    <property type="match status" value="1"/>
</dbReference>
<dbReference type="AlphaFoldDB" id="A0A1V0FZ38"/>
<evidence type="ECO:0000256" key="6">
    <source>
        <dbReference type="ARBA" id="ARBA00023288"/>
    </source>
</evidence>
<reference evidence="10" key="1">
    <citation type="submission" date="2016-12" db="EMBL/GenBank/DDBJ databases">
        <title>Extending the VSGnome of Trypanosoma brucei strain TREU927.</title>
        <authorList>
            <person name="Cross G.A."/>
        </authorList>
    </citation>
    <scope>NUCLEOTIDE SEQUENCE</scope>
    <source>
        <strain evidence="10">Tb927.99.1503</strain>
    </source>
</reference>
<keyword evidence="8" id="KW-0812">Transmembrane</keyword>
<feature type="region of interest" description="Disordered" evidence="7">
    <location>
        <begin position="184"/>
        <end position="205"/>
    </location>
</feature>